<keyword evidence="2" id="KW-0677">Repeat</keyword>
<dbReference type="PROSITE" id="PS51094">
    <property type="entry name" value="PTS_EIIA_TYPE_2"/>
    <property type="match status" value="1"/>
</dbReference>
<organism evidence="9 10">
    <name type="scientific">Dorea ammoniilytica</name>
    <dbReference type="NCBI Taxonomy" id="2981788"/>
    <lineage>
        <taxon>Bacteria</taxon>
        <taxon>Bacillati</taxon>
        <taxon>Bacillota</taxon>
        <taxon>Clostridia</taxon>
        <taxon>Lachnospirales</taxon>
        <taxon>Lachnospiraceae</taxon>
        <taxon>Dorea</taxon>
    </lineage>
</organism>
<dbReference type="Pfam" id="PF02302">
    <property type="entry name" value="PTS_IIB"/>
    <property type="match status" value="1"/>
</dbReference>
<dbReference type="InterPro" id="IPR050661">
    <property type="entry name" value="BglG_antiterminators"/>
</dbReference>
<dbReference type="SUPFAM" id="SSF46785">
    <property type="entry name" value="Winged helix' DNA-binding domain"/>
    <property type="match status" value="1"/>
</dbReference>
<accession>A0ABT2S9K4</accession>
<dbReference type="Proteomes" id="UP001207605">
    <property type="component" value="Unassembled WGS sequence"/>
</dbReference>
<gene>
    <name evidence="9" type="ORF">OCV65_13020</name>
</gene>
<dbReference type="PANTHER" id="PTHR30185:SF9">
    <property type="entry name" value="MANNITOL-SPECIFIC PHOSPHOTRANSFERASE ENZYME IIA COMPONENT"/>
    <property type="match status" value="1"/>
</dbReference>
<keyword evidence="1" id="KW-0808">Transferase</keyword>
<dbReference type="PROSITE" id="PS51099">
    <property type="entry name" value="PTS_EIIB_TYPE_2"/>
    <property type="match status" value="1"/>
</dbReference>
<dbReference type="EMBL" id="JAOQJV010000028">
    <property type="protein sequence ID" value="MCU6701143.1"/>
    <property type="molecule type" value="Genomic_DNA"/>
</dbReference>
<reference evidence="9 10" key="1">
    <citation type="journal article" date="2021" name="ISME Commun">
        <title>Automated analysis of genomic sequences facilitates high-throughput and comprehensive description of bacteria.</title>
        <authorList>
            <person name="Hitch T.C.A."/>
        </authorList>
    </citation>
    <scope>NUCLEOTIDE SEQUENCE [LARGE SCALE GENOMIC DNA]</scope>
    <source>
        <strain evidence="9 10">Sanger_02</strain>
    </source>
</reference>
<dbReference type="PROSITE" id="PS51372">
    <property type="entry name" value="PRD_2"/>
    <property type="match status" value="1"/>
</dbReference>
<feature type="domain" description="PTS EIIA type-2" evidence="6">
    <location>
        <begin position="526"/>
        <end position="666"/>
    </location>
</feature>
<dbReference type="InterPro" id="IPR007737">
    <property type="entry name" value="Mga_HTH"/>
</dbReference>
<dbReference type="InterPro" id="IPR011608">
    <property type="entry name" value="PRD"/>
</dbReference>
<dbReference type="Pfam" id="PF00359">
    <property type="entry name" value="PTS_EIIA_2"/>
    <property type="match status" value="1"/>
</dbReference>
<dbReference type="InterPro" id="IPR036095">
    <property type="entry name" value="PTS_EIIB-like_sf"/>
</dbReference>
<dbReference type="Pfam" id="PF08279">
    <property type="entry name" value="HTH_11"/>
    <property type="match status" value="1"/>
</dbReference>
<dbReference type="SUPFAM" id="SSF63520">
    <property type="entry name" value="PTS-regulatory domain, PRD"/>
    <property type="match status" value="1"/>
</dbReference>
<keyword evidence="4" id="KW-0010">Activator</keyword>
<evidence type="ECO:0000256" key="1">
    <source>
        <dbReference type="ARBA" id="ARBA00022679"/>
    </source>
</evidence>
<evidence type="ECO:0000313" key="9">
    <source>
        <dbReference type="EMBL" id="MCU6701143.1"/>
    </source>
</evidence>
<evidence type="ECO:0000256" key="4">
    <source>
        <dbReference type="ARBA" id="ARBA00023159"/>
    </source>
</evidence>
<evidence type="ECO:0000256" key="5">
    <source>
        <dbReference type="ARBA" id="ARBA00023163"/>
    </source>
</evidence>
<dbReference type="Pfam" id="PF05043">
    <property type="entry name" value="Mga"/>
    <property type="match status" value="1"/>
</dbReference>
<keyword evidence="3" id="KW-0805">Transcription regulation</keyword>
<dbReference type="InterPro" id="IPR036388">
    <property type="entry name" value="WH-like_DNA-bd_sf"/>
</dbReference>
<dbReference type="InterPro" id="IPR013196">
    <property type="entry name" value="HTH_11"/>
</dbReference>
<dbReference type="Gene3D" id="1.10.1790.10">
    <property type="entry name" value="PRD domain"/>
    <property type="match status" value="1"/>
</dbReference>
<dbReference type="RefSeq" id="WP_262582428.1">
    <property type="nucleotide sequence ID" value="NZ_JAOQJV010000028.1"/>
</dbReference>
<dbReference type="Gene3D" id="3.40.930.10">
    <property type="entry name" value="Mannitol-specific EII, Chain A"/>
    <property type="match status" value="1"/>
</dbReference>
<dbReference type="CDD" id="cd05568">
    <property type="entry name" value="PTS_IIB_bgl_like"/>
    <property type="match status" value="1"/>
</dbReference>
<feature type="domain" description="PTS EIIB type-2" evidence="7">
    <location>
        <begin position="391"/>
        <end position="477"/>
    </location>
</feature>
<dbReference type="InterPro" id="IPR013011">
    <property type="entry name" value="PTS_EIIB_2"/>
</dbReference>
<dbReference type="SUPFAM" id="SSF52794">
    <property type="entry name" value="PTS system IIB component-like"/>
    <property type="match status" value="1"/>
</dbReference>
<keyword evidence="10" id="KW-1185">Reference proteome</keyword>
<name>A0ABT2S9K4_9FIRM</name>
<comment type="caution">
    <text evidence="9">The sequence shown here is derived from an EMBL/GenBank/DDBJ whole genome shotgun (WGS) entry which is preliminary data.</text>
</comment>
<dbReference type="PANTHER" id="PTHR30185">
    <property type="entry name" value="CRYPTIC BETA-GLUCOSIDE BGL OPERON ANTITERMINATOR"/>
    <property type="match status" value="1"/>
</dbReference>
<evidence type="ECO:0000313" key="10">
    <source>
        <dbReference type="Proteomes" id="UP001207605"/>
    </source>
</evidence>
<evidence type="ECO:0000259" key="6">
    <source>
        <dbReference type="PROSITE" id="PS51094"/>
    </source>
</evidence>
<dbReference type="SUPFAM" id="SSF55804">
    <property type="entry name" value="Phoshotransferase/anion transport protein"/>
    <property type="match status" value="1"/>
</dbReference>
<evidence type="ECO:0000259" key="8">
    <source>
        <dbReference type="PROSITE" id="PS51372"/>
    </source>
</evidence>
<dbReference type="InterPro" id="IPR003501">
    <property type="entry name" value="PTS_EIIB_2/3"/>
</dbReference>
<proteinExistence type="predicted"/>
<dbReference type="InterPro" id="IPR036390">
    <property type="entry name" value="WH_DNA-bd_sf"/>
</dbReference>
<evidence type="ECO:0000259" key="7">
    <source>
        <dbReference type="PROSITE" id="PS51099"/>
    </source>
</evidence>
<feature type="domain" description="PRD" evidence="8">
    <location>
        <begin position="280"/>
        <end position="387"/>
    </location>
</feature>
<dbReference type="InterPro" id="IPR036634">
    <property type="entry name" value="PRD_sf"/>
</dbReference>
<sequence>MDYYLDKRSEEVLQLLLYANHYITVNEIATHLNVSKRTIYYEINKINSWFSNNGIPPIVQQRQKGIILTEDQRSFLRQEYYLEQSTPVVLSPQERYNTEICMMLVGGETLYIENFAQTCDVSRNTIINDFKQVTKILNQYNLTTSYSIRTGYTVVGDVFKKRALFFLLFPDLWTIYMNNKSEEIIAIVEANLTKLKEIENKLNEQYVSGVLPALAVFITEMANKEESLQFFNVDEAEITETQEYELIDTYFPDLITNEKIYVSLHLLGSRIQTVPVNIMNKEHESYRLAQQLVEEFEKVTLSYFANKEELIKAITAHLHSSMYRYRYGIQLGNPMLNEIKNEYSELFEFTKRACKVLEKKIGFYISDAEIAYLTLHFGAYLISRKPVENEFKILVICNSGAGTSAMIKNEVMALVPQANEITNISLQDYDPNHNYDVVISTIYIKEEQNLVKVHPILTDLDRIAILRKCMYAEPYMQLQLNEIVKIASKYMPEDKLELFQTELKNTFSDKNINTLPQKGYGEGLLYYLNPGHIQVVENEVDWEQAIHISASSLLMDDVITQSYIDSIIRNQKNGYHMFLNSDIVLAHSSINDGVKKLGISMATFKKPVPFLNEKQATIIITLAAENQTEHIQVLNDILKIFQKKKNIQKITDFNKSIDIYSFLQNELNS</sequence>
<dbReference type="InterPro" id="IPR016152">
    <property type="entry name" value="PTrfase/Anion_transptr"/>
</dbReference>
<evidence type="ECO:0000256" key="2">
    <source>
        <dbReference type="ARBA" id="ARBA00022737"/>
    </source>
</evidence>
<evidence type="ECO:0000256" key="3">
    <source>
        <dbReference type="ARBA" id="ARBA00023015"/>
    </source>
</evidence>
<dbReference type="Gene3D" id="1.10.10.10">
    <property type="entry name" value="Winged helix-like DNA-binding domain superfamily/Winged helix DNA-binding domain"/>
    <property type="match status" value="1"/>
</dbReference>
<dbReference type="Gene3D" id="3.40.50.2300">
    <property type="match status" value="1"/>
</dbReference>
<protein>
    <submittedName>
        <fullName evidence="9">BglG family transcription antiterminator</fullName>
    </submittedName>
</protein>
<dbReference type="Pfam" id="PF00874">
    <property type="entry name" value="PRD"/>
    <property type="match status" value="1"/>
</dbReference>
<keyword evidence="5" id="KW-0804">Transcription</keyword>
<dbReference type="InterPro" id="IPR002178">
    <property type="entry name" value="PTS_EIIA_type-2_dom"/>
</dbReference>